<dbReference type="PANTHER" id="PTHR11183">
    <property type="entry name" value="GLYCOGENIN SUBFAMILY MEMBER"/>
    <property type="match status" value="1"/>
</dbReference>
<evidence type="ECO:0000313" key="2">
    <source>
        <dbReference type="Proteomes" id="UP000202782"/>
    </source>
</evidence>
<dbReference type="InterPro" id="IPR029044">
    <property type="entry name" value="Nucleotide-diphossugar_trans"/>
</dbReference>
<evidence type="ECO:0000313" key="1">
    <source>
        <dbReference type="EMBL" id="ABQ51981.1"/>
    </source>
</evidence>
<reference evidence="1 2" key="1">
    <citation type="journal article" date="2008" name="J. Microbiol.">
        <title>Molecular and phylogenetic characterization of Spodoptera litura granulovirus.</title>
        <authorList>
            <person name="Wang Y."/>
            <person name="Choi J.Y."/>
            <person name="Roh J.Y."/>
            <person name="Woo S.D."/>
            <person name="Jin B.R."/>
            <person name="Je Y.H."/>
        </authorList>
    </citation>
    <scope>NUCLEOTIDE SEQUENCE [LARGE SCALE GENOMIC DNA]</scope>
    <source>
        <strain evidence="1">SlGV-K1</strain>
    </source>
</reference>
<dbReference type="GeneID" id="5184235"/>
<dbReference type="OrthoDB" id="8852at10239"/>
<dbReference type="InterPro" id="IPR002495">
    <property type="entry name" value="Glyco_trans_8"/>
</dbReference>
<proteinExistence type="predicted"/>
<dbReference type="GO" id="GO:0016757">
    <property type="term" value="F:glycosyltransferase activity"/>
    <property type="evidence" value="ECO:0007669"/>
    <property type="project" value="InterPro"/>
</dbReference>
<dbReference type="Proteomes" id="UP000202782">
    <property type="component" value="Segment"/>
</dbReference>
<dbReference type="CAZy" id="GT8">
    <property type="family name" value="Glycosyltransferase Family 8"/>
</dbReference>
<keyword evidence="2" id="KW-1185">Reference proteome</keyword>
<dbReference type="Pfam" id="PF01501">
    <property type="entry name" value="Glyco_transf_8"/>
    <property type="match status" value="1"/>
</dbReference>
<dbReference type="KEGG" id="vg:5184235"/>
<organism evidence="1 2">
    <name type="scientific">Spodoptera litura granulovirus</name>
    <dbReference type="NCBI Taxonomy" id="359919"/>
    <lineage>
        <taxon>Viruses</taxon>
        <taxon>Viruses incertae sedis</taxon>
        <taxon>Naldaviricetes</taxon>
        <taxon>Lefavirales</taxon>
        <taxon>Baculoviridae</taxon>
        <taxon>Betabaculovirus</taxon>
        <taxon>Betabaculovirus spliturae</taxon>
    </lineage>
</organism>
<sequence length="267" mass="31080">MANARFAYVTLVMKGDDYVCGAVALAKSLRYTKCCIRGAELVCMVTKDVSRLEELRNVFDKVTLVDYISYQCGSMMTKRQNDLYGSWINDSFTKWQCFNLTQYSKIVYLDADQVVVQNLDHLFDMETPAMCFRSEFENYYKRFRHGDRIPLKYCFENVKLLGCTGTLVLTPSRYLLDTIKTCINLSLKQTNTFHNGFEEVVFAMALIKLNINPVQLSHLYVWNAGSYKCLNKSQPYIINFYGTEKPWNSGESVMYMDQYIWKYFASL</sequence>
<gene>
    <name evidence="1" type="primary">p13</name>
    <name evidence="1" type="ORF">SlGVgp038</name>
</gene>
<name>A5IZP0_9BBAC</name>
<dbReference type="EMBL" id="DQ288858">
    <property type="protein sequence ID" value="ABQ51981.1"/>
    <property type="molecule type" value="Genomic_DNA"/>
</dbReference>
<dbReference type="RefSeq" id="YP_001256989.1">
    <property type="nucleotide sequence ID" value="NC_009503.1"/>
</dbReference>
<accession>A5IZP0</accession>
<dbReference type="SUPFAM" id="SSF53448">
    <property type="entry name" value="Nucleotide-diphospho-sugar transferases"/>
    <property type="match status" value="1"/>
</dbReference>
<dbReference type="InterPro" id="IPR050587">
    <property type="entry name" value="GNT1/Glycosyltrans_8"/>
</dbReference>
<dbReference type="Gene3D" id="3.90.550.10">
    <property type="entry name" value="Spore Coat Polysaccharide Biosynthesis Protein SpsA, Chain A"/>
    <property type="match status" value="1"/>
</dbReference>
<protein>
    <submittedName>
        <fullName evidence="1">P13</fullName>
    </submittedName>
</protein>